<dbReference type="GO" id="GO:0006298">
    <property type="term" value="P:mismatch repair"/>
    <property type="evidence" value="ECO:0007669"/>
    <property type="project" value="TreeGrafter"/>
</dbReference>
<dbReference type="EMBL" id="MN739187">
    <property type="protein sequence ID" value="QHS92704.1"/>
    <property type="molecule type" value="Genomic_DNA"/>
</dbReference>
<dbReference type="GO" id="GO:0043626">
    <property type="term" value="C:PCNA complex"/>
    <property type="evidence" value="ECO:0007669"/>
    <property type="project" value="TreeGrafter"/>
</dbReference>
<dbReference type="InterPro" id="IPR000730">
    <property type="entry name" value="Pr_cel_nuc_antig"/>
</dbReference>
<evidence type="ECO:0000259" key="4">
    <source>
        <dbReference type="Pfam" id="PF02747"/>
    </source>
</evidence>
<dbReference type="SUPFAM" id="SSF55979">
    <property type="entry name" value="DNA clamp"/>
    <property type="match status" value="2"/>
</dbReference>
<dbReference type="GO" id="GO:0003677">
    <property type="term" value="F:DNA binding"/>
    <property type="evidence" value="ECO:0007669"/>
    <property type="project" value="UniProtKB-KW"/>
</dbReference>
<dbReference type="InterPro" id="IPR022648">
    <property type="entry name" value="Pr_cel_nuc_antig_N"/>
</dbReference>
<proteinExistence type="inferred from homology"/>
<sequence>MEDCKYLVKIETMQPSAFKSLFNILKENNILEANLTISETGIEILEMDSNHIVIAHVLLNMVSNFDSFYCKEPVLIGVDVTNLTKILKGIGSKEMLTLFAEDPTKQVESSDGDASVKFGLLIENANKGQSSKIFVDTIDVNKATLEVPYLDYPYQIQMPSSDLQSIVGNLKNMSGETVKITLHKEVLKFYTKGDNGTLETVRCRTNKEDNSIKITSVGSDGGSTIIELYVKLNNLIEFTKCTSLANMVTMYLQNDAPVFLEYDVGNLGFIRLGASTLKNKPENW</sequence>
<evidence type="ECO:0000259" key="3">
    <source>
        <dbReference type="Pfam" id="PF00705"/>
    </source>
</evidence>
<keyword evidence="2" id="KW-0238">DNA-binding</keyword>
<dbReference type="InterPro" id="IPR022649">
    <property type="entry name" value="Pr_cel_nuc_antig_C"/>
</dbReference>
<feature type="domain" description="Proliferating cell nuclear antigen PCNA N-terminal" evidence="3">
    <location>
        <begin position="12"/>
        <end position="107"/>
    </location>
</feature>
<dbReference type="AlphaFoldDB" id="A0A6C0BM07"/>
<dbReference type="GO" id="GO:0006272">
    <property type="term" value="P:leading strand elongation"/>
    <property type="evidence" value="ECO:0007669"/>
    <property type="project" value="TreeGrafter"/>
</dbReference>
<evidence type="ECO:0000256" key="1">
    <source>
        <dbReference type="ARBA" id="ARBA00010462"/>
    </source>
</evidence>
<accession>A0A6C0BM07</accession>
<dbReference type="GO" id="GO:0006275">
    <property type="term" value="P:regulation of DNA replication"/>
    <property type="evidence" value="ECO:0007669"/>
    <property type="project" value="InterPro"/>
</dbReference>
<dbReference type="Gene3D" id="3.70.10.10">
    <property type="match status" value="1"/>
</dbReference>
<name>A0A6C0BM07_9ZZZZ</name>
<dbReference type="Pfam" id="PF00705">
    <property type="entry name" value="PCNA_N"/>
    <property type="match status" value="1"/>
</dbReference>
<dbReference type="InterPro" id="IPR046938">
    <property type="entry name" value="DNA_clamp_sf"/>
</dbReference>
<dbReference type="Pfam" id="PF02747">
    <property type="entry name" value="PCNA_C"/>
    <property type="match status" value="1"/>
</dbReference>
<feature type="domain" description="Proliferating cell nuclear antigen PCNA C-terminal" evidence="4">
    <location>
        <begin position="147"/>
        <end position="271"/>
    </location>
</feature>
<organism evidence="5">
    <name type="scientific">viral metagenome</name>
    <dbReference type="NCBI Taxonomy" id="1070528"/>
    <lineage>
        <taxon>unclassified sequences</taxon>
        <taxon>metagenomes</taxon>
        <taxon>organismal metagenomes</taxon>
    </lineage>
</organism>
<dbReference type="GO" id="GO:0019985">
    <property type="term" value="P:translesion synthesis"/>
    <property type="evidence" value="ECO:0007669"/>
    <property type="project" value="TreeGrafter"/>
</dbReference>
<evidence type="ECO:0000313" key="5">
    <source>
        <dbReference type="EMBL" id="QHS92704.1"/>
    </source>
</evidence>
<dbReference type="CDD" id="cd00577">
    <property type="entry name" value="PCNA"/>
    <property type="match status" value="1"/>
</dbReference>
<dbReference type="GO" id="GO:0030337">
    <property type="term" value="F:DNA polymerase processivity factor activity"/>
    <property type="evidence" value="ECO:0007669"/>
    <property type="project" value="InterPro"/>
</dbReference>
<dbReference type="PANTHER" id="PTHR11352:SF0">
    <property type="entry name" value="PROLIFERATING CELL NUCLEAR ANTIGEN"/>
    <property type="match status" value="1"/>
</dbReference>
<evidence type="ECO:0008006" key="6">
    <source>
        <dbReference type="Google" id="ProtNLM"/>
    </source>
</evidence>
<evidence type="ECO:0000256" key="2">
    <source>
        <dbReference type="ARBA" id="ARBA00023125"/>
    </source>
</evidence>
<comment type="similarity">
    <text evidence="1">Belongs to the PCNA family.</text>
</comment>
<protein>
    <recommendedName>
        <fullName evidence="6">Proliferating cell nuclear antigen PCNA N-terminal domain-containing protein</fullName>
    </recommendedName>
</protein>
<reference evidence="5" key="1">
    <citation type="journal article" date="2020" name="Nature">
        <title>Giant virus diversity and host interactions through global metagenomics.</title>
        <authorList>
            <person name="Schulz F."/>
            <person name="Roux S."/>
            <person name="Paez-Espino D."/>
            <person name="Jungbluth S."/>
            <person name="Walsh D.A."/>
            <person name="Denef V.J."/>
            <person name="McMahon K.D."/>
            <person name="Konstantinidis K.T."/>
            <person name="Eloe-Fadrosh E.A."/>
            <person name="Kyrpides N.C."/>
            <person name="Woyke T."/>
        </authorList>
    </citation>
    <scope>NUCLEOTIDE SEQUENCE</scope>
    <source>
        <strain evidence="5">GVMAG-M-3300014204-73</strain>
    </source>
</reference>
<dbReference type="NCBIfam" id="TIGR00590">
    <property type="entry name" value="pcna"/>
    <property type="match status" value="1"/>
</dbReference>
<dbReference type="PANTHER" id="PTHR11352">
    <property type="entry name" value="PROLIFERATING CELL NUCLEAR ANTIGEN"/>
    <property type="match status" value="1"/>
</dbReference>